<organism evidence="1 2">
    <name type="scientific">Fadolivirus FV1/VV64</name>
    <dbReference type="NCBI Taxonomy" id="3070911"/>
    <lineage>
        <taxon>Viruses</taxon>
        <taxon>Varidnaviria</taxon>
        <taxon>Bamfordvirae</taxon>
        <taxon>Nucleocytoviricota</taxon>
        <taxon>Megaviricetes</taxon>
        <taxon>Imitervirales</taxon>
        <taxon>Mimiviridae</taxon>
        <taxon>Klosneuvirinae</taxon>
        <taxon>Fadolivirus</taxon>
        <taxon>Fadolivirus algeromassiliense</taxon>
    </lineage>
</organism>
<reference evidence="1 2" key="1">
    <citation type="submission" date="2020-04" db="EMBL/GenBank/DDBJ databases">
        <title>Advantages and limits of metagenomic assembly and binning of a giant virus.</title>
        <authorList>
            <person name="Schulz F."/>
            <person name="Andreani J."/>
            <person name="Francis R."/>
            <person name="Boudjemaa H."/>
            <person name="Bou Khalil J.Y."/>
            <person name="Lee J."/>
            <person name="La Scola B."/>
            <person name="Woyke T."/>
        </authorList>
    </citation>
    <scope>NUCLEOTIDE SEQUENCE [LARGE SCALE GENOMIC DNA]</scope>
    <source>
        <strain evidence="1 2">FV1/VV64</strain>
    </source>
</reference>
<proteinExistence type="predicted"/>
<evidence type="ECO:0000313" key="2">
    <source>
        <dbReference type="Proteomes" id="UP001162001"/>
    </source>
</evidence>
<dbReference type="EMBL" id="MT418680">
    <property type="protein sequence ID" value="QKF94217.1"/>
    <property type="molecule type" value="Genomic_DNA"/>
</dbReference>
<name>A0A7D3V8Y1_9VIRU</name>
<dbReference type="Proteomes" id="UP001162001">
    <property type="component" value="Segment"/>
</dbReference>
<evidence type="ECO:0000313" key="1">
    <source>
        <dbReference type="EMBL" id="QKF94217.1"/>
    </source>
</evidence>
<accession>A0A7D3V8Y1</accession>
<gene>
    <name evidence="1" type="ORF">Fadolivirus_1_759</name>
</gene>
<keyword evidence="2" id="KW-1185">Reference proteome</keyword>
<protein>
    <submittedName>
        <fullName evidence="1">Uncharacterized protein</fullName>
    </submittedName>
</protein>
<sequence>MDVFASLSQTNTVLPESIREQFNQLSGELQSSIFAGNGRDGSFHPRDYVDLIKSIAYIDITNEWTSSEDVKRIFNRFNWYLGKPKEYYDVNPQKVYVNIKKNTKHQERQKQTVKLYNEHEEFVDDIDMEDPYDSDDSEYSLRQSYRIRFRDEDVSETENDDMDDILYDNHHDEVSEEDYYESYVHSGIHLDRMGYPELVEEDDIDREYNRKLYNLYGFFDVCARNNLCLRCY</sequence>